<proteinExistence type="predicted"/>
<protein>
    <submittedName>
        <fullName evidence="2">Uncharacterized protein</fullName>
    </submittedName>
</protein>
<reference evidence="2 3" key="1">
    <citation type="submission" date="2016-04" db="EMBL/GenBank/DDBJ databases">
        <authorList>
            <person name="Evans L.H."/>
            <person name="Alamgir A."/>
            <person name="Owens N."/>
            <person name="Weber N.D."/>
            <person name="Virtaneva K."/>
            <person name="Barbian K."/>
            <person name="Babar A."/>
            <person name="Rosenke K."/>
        </authorList>
    </citation>
    <scope>NUCLEOTIDE SEQUENCE [LARGE SCALE GENOMIC DNA]</scope>
    <source>
        <strain evidence="2 3">PMB02</strain>
    </source>
</reference>
<name>A0A179SAV9_9HYPH</name>
<keyword evidence="1" id="KW-0812">Transmembrane</keyword>
<gene>
    <name evidence="2" type="ORF">A5481_12650</name>
</gene>
<dbReference type="Proteomes" id="UP000078316">
    <property type="component" value="Unassembled WGS sequence"/>
</dbReference>
<feature type="transmembrane region" description="Helical" evidence="1">
    <location>
        <begin position="41"/>
        <end position="64"/>
    </location>
</feature>
<keyword evidence="1" id="KW-0472">Membrane</keyword>
<evidence type="ECO:0000313" key="3">
    <source>
        <dbReference type="Proteomes" id="UP000078316"/>
    </source>
</evidence>
<feature type="transmembrane region" description="Helical" evidence="1">
    <location>
        <begin position="12"/>
        <end position="35"/>
    </location>
</feature>
<accession>A0A179SAV9</accession>
<dbReference type="STRING" id="427683.A5481_12650"/>
<dbReference type="RefSeq" id="WP_048431881.1">
    <property type="nucleotide sequence ID" value="NZ_LWHQ01000022.1"/>
</dbReference>
<comment type="caution">
    <text evidence="2">The sequence shown here is derived from an EMBL/GenBank/DDBJ whole genome shotgun (WGS) entry which is preliminary data.</text>
</comment>
<evidence type="ECO:0000256" key="1">
    <source>
        <dbReference type="SAM" id="Phobius"/>
    </source>
</evidence>
<organism evidence="2 3">
    <name type="scientific">Methylobacterium platani</name>
    <dbReference type="NCBI Taxonomy" id="427683"/>
    <lineage>
        <taxon>Bacteria</taxon>
        <taxon>Pseudomonadati</taxon>
        <taxon>Pseudomonadota</taxon>
        <taxon>Alphaproteobacteria</taxon>
        <taxon>Hyphomicrobiales</taxon>
        <taxon>Methylobacteriaceae</taxon>
        <taxon>Methylobacterium</taxon>
    </lineage>
</organism>
<sequence length="73" mass="7551">MRGGRTKGRDGWRAVFGVPLAVGAATLAGLVAALLHEGAGWVAAWAALGLPLALIAWHAGKACLPRNRPARRT</sequence>
<keyword evidence="1" id="KW-1133">Transmembrane helix</keyword>
<dbReference type="EMBL" id="LWHQ01000022">
    <property type="protein sequence ID" value="OAS24751.1"/>
    <property type="molecule type" value="Genomic_DNA"/>
</dbReference>
<dbReference type="AlphaFoldDB" id="A0A179SAV9"/>
<evidence type="ECO:0000313" key="2">
    <source>
        <dbReference type="EMBL" id="OAS24751.1"/>
    </source>
</evidence>